<sequence length="411" mass="47619">MKKYKIDSISKYLKVLEENNISNYIYRGQNEPYFSIEASGFRPYMGGWNSDMIYDMPYVHTAFHDRVIGQLSSDEKKYFLAFCQHHGIPTNLVDVSYSPLVALFFACDGKGERKFTLSEFIGDKSIDDFEKDTSYHSIFIHNLINQAKKPFYSPFGQIYMLNKERLVNITDIIVELNDKNLFEELLVDEMLILKIFAVIKEHFKTIKSTTINNWLRNILTQYLEICEQQGMGLFSDELYGSIKSILLKGLNDITYEDIVEILGESYSKAELFQKFFNDEQLEKEKLDNTDIASLYTAILIETLDALKNAPMKTNIELDILFTYQPPQLFKRISSQQSFFIYQPYLYTNDGVYDYCELNIQSITPDIILEIDNYSNILKELNLLGIDNGTIYGDIDNIAKSVLSSYGKLLKV</sequence>
<name>C4IC94_CLOBU</name>
<dbReference type="AlphaFoldDB" id="C4IC94"/>
<dbReference type="HOGENOM" id="CLU_050026_2_0_9"/>
<evidence type="ECO:0000313" key="2">
    <source>
        <dbReference type="EMBL" id="EEP56034.1"/>
    </source>
</evidence>
<dbReference type="SMART" id="SM00901">
    <property type="entry name" value="FRG"/>
    <property type="match status" value="1"/>
</dbReference>
<dbReference type="RefSeq" id="WP_003407877.1">
    <property type="nucleotide sequence ID" value="NZ_ACOM01000001.1"/>
</dbReference>
<dbReference type="EMBL" id="ACOM01000001">
    <property type="protein sequence ID" value="EEP56034.1"/>
    <property type="molecule type" value="Genomic_DNA"/>
</dbReference>
<keyword evidence="3" id="KW-1185">Reference proteome</keyword>
<feature type="domain" description="FRG" evidence="1">
    <location>
        <begin position="20"/>
        <end position="127"/>
    </location>
</feature>
<evidence type="ECO:0000313" key="3">
    <source>
        <dbReference type="Proteomes" id="UP000003081"/>
    </source>
</evidence>
<organism evidence="2 3">
    <name type="scientific">Clostridium butyricum E4 str. BoNT E BL5262</name>
    <dbReference type="NCBI Taxonomy" id="632245"/>
    <lineage>
        <taxon>Bacteria</taxon>
        <taxon>Bacillati</taxon>
        <taxon>Bacillota</taxon>
        <taxon>Clostridia</taxon>
        <taxon>Eubacteriales</taxon>
        <taxon>Clostridiaceae</taxon>
        <taxon>Clostridium</taxon>
    </lineage>
</organism>
<accession>C4IC94</accession>
<dbReference type="Proteomes" id="UP000003081">
    <property type="component" value="Unassembled WGS sequence"/>
</dbReference>
<dbReference type="eggNOG" id="ENOG50302TI">
    <property type="taxonomic scope" value="Bacteria"/>
</dbReference>
<gene>
    <name evidence="2" type="ORF">CLP_0769</name>
</gene>
<evidence type="ECO:0000259" key="1">
    <source>
        <dbReference type="SMART" id="SM00901"/>
    </source>
</evidence>
<dbReference type="Pfam" id="PF08867">
    <property type="entry name" value="FRG"/>
    <property type="match status" value="1"/>
</dbReference>
<comment type="caution">
    <text evidence="2">The sequence shown here is derived from an EMBL/GenBank/DDBJ whole genome shotgun (WGS) entry which is preliminary data.</text>
</comment>
<dbReference type="InterPro" id="IPR014966">
    <property type="entry name" value="FRG-dom"/>
</dbReference>
<reference evidence="2 3" key="1">
    <citation type="submission" date="2009-08" db="EMBL/GenBank/DDBJ databases">
        <authorList>
            <person name="Shrivastava S."/>
            <person name="Brinkac L.B."/>
            <person name="Brown J.L."/>
            <person name="Bruce D.B."/>
            <person name="Detter C."/>
            <person name="Green L.D."/>
            <person name="Munk C.A."/>
            <person name="Rogers Y.C."/>
            <person name="Tapia R."/>
            <person name="Sims D.R."/>
            <person name="Smith L.A."/>
            <person name="Smith T.J."/>
            <person name="Sutton G."/>
            <person name="Brettin T."/>
        </authorList>
    </citation>
    <scope>NUCLEOTIDE SEQUENCE [LARGE SCALE GENOMIC DNA]</scope>
    <source>
        <strain evidence="3">E4 str. BoNT E BL5262</strain>
    </source>
</reference>
<proteinExistence type="predicted"/>
<protein>
    <submittedName>
        <fullName evidence="2">FRG domain protein</fullName>
    </submittedName>
</protein>